<name>A0A7Y9DVX3_9PSEU</name>
<dbReference type="SUPFAM" id="SSF51735">
    <property type="entry name" value="NAD(P)-binding Rossmann-fold domains"/>
    <property type="match status" value="1"/>
</dbReference>
<protein>
    <submittedName>
        <fullName evidence="1">Uncharacterized protein YbjT (DUF2867 family)</fullName>
    </submittedName>
</protein>
<evidence type="ECO:0000313" key="2">
    <source>
        <dbReference type="Proteomes" id="UP000535890"/>
    </source>
</evidence>
<comment type="caution">
    <text evidence="1">The sequence shown here is derived from an EMBL/GenBank/DDBJ whole genome shotgun (WGS) entry which is preliminary data.</text>
</comment>
<gene>
    <name evidence="1" type="ORF">BJ983_002595</name>
</gene>
<dbReference type="AlphaFoldDB" id="A0A7Y9DVX3"/>
<dbReference type="Proteomes" id="UP000535890">
    <property type="component" value="Unassembled WGS sequence"/>
</dbReference>
<dbReference type="PANTHER" id="PTHR43162">
    <property type="match status" value="1"/>
</dbReference>
<dbReference type="PANTHER" id="PTHR43162:SF1">
    <property type="entry name" value="PRESTALK A DIFFERENTIATION PROTEIN A"/>
    <property type="match status" value="1"/>
</dbReference>
<organism evidence="1 2">
    <name type="scientific">Actinomycetospora corticicola</name>
    <dbReference type="NCBI Taxonomy" id="663602"/>
    <lineage>
        <taxon>Bacteria</taxon>
        <taxon>Bacillati</taxon>
        <taxon>Actinomycetota</taxon>
        <taxon>Actinomycetes</taxon>
        <taxon>Pseudonocardiales</taxon>
        <taxon>Pseudonocardiaceae</taxon>
        <taxon>Actinomycetospora</taxon>
    </lineage>
</organism>
<proteinExistence type="predicted"/>
<dbReference type="InterPro" id="IPR036291">
    <property type="entry name" value="NAD(P)-bd_dom_sf"/>
</dbReference>
<dbReference type="EMBL" id="JACCBN010000001">
    <property type="protein sequence ID" value="NYD36493.1"/>
    <property type="molecule type" value="Genomic_DNA"/>
</dbReference>
<evidence type="ECO:0000313" key="1">
    <source>
        <dbReference type="EMBL" id="NYD36493.1"/>
    </source>
</evidence>
<sequence length="166" mass="17638">MRKAAGEEAVRRCGVAWTILQPAIYAQTVSRMIVGPDDEVGVPWDPEAPMAAVHLGDVAEVAATVLTEDGHHAATYELAGPERLGLSAMIATVARVTGRTLRTRRLGPGDWGLFERGSPEADAVEAMRAEYDAHGLPGNANVLGWLLGRPATSFADAVLSDLRRPS</sequence>
<dbReference type="Gene3D" id="3.40.50.720">
    <property type="entry name" value="NAD(P)-binding Rossmann-like Domain"/>
    <property type="match status" value="1"/>
</dbReference>
<reference evidence="1 2" key="1">
    <citation type="submission" date="2020-07" db="EMBL/GenBank/DDBJ databases">
        <title>Sequencing the genomes of 1000 actinobacteria strains.</title>
        <authorList>
            <person name="Klenk H.-P."/>
        </authorList>
    </citation>
    <scope>NUCLEOTIDE SEQUENCE [LARGE SCALE GENOMIC DNA]</scope>
    <source>
        <strain evidence="1 2">DSM 45772</strain>
    </source>
</reference>
<dbReference type="InterPro" id="IPR051604">
    <property type="entry name" value="Ergot_Alk_Oxidoreductase"/>
</dbReference>
<keyword evidence="2" id="KW-1185">Reference proteome</keyword>
<accession>A0A7Y9DVX3</accession>